<protein>
    <recommendedName>
        <fullName evidence="3">DUF642 domain-containing protein</fullName>
    </recommendedName>
</protein>
<evidence type="ECO:0000313" key="1">
    <source>
        <dbReference type="EMBL" id="PZN75654.1"/>
    </source>
</evidence>
<dbReference type="EMBL" id="QJPH01000380">
    <property type="protein sequence ID" value="PZN75654.1"/>
    <property type="molecule type" value="Genomic_DNA"/>
</dbReference>
<sequence length="134" mass="13822">MELNGNLPSYVHTTALATVAGDSYTFSFAYAGRSDGGTNTIDVLWDGSVIQAALHAPSTSAWTYYNFTVTAQGNDTAGFSSIPYGDGSYGNFIDNVSVVGPTATPLPAALLFVAPALAGVFGFSRRKAANGVQA</sequence>
<dbReference type="AlphaFoldDB" id="A0A2W4SSM5"/>
<reference evidence="1 2" key="1">
    <citation type="journal article" date="2018" name="Aquat. Microb. Ecol.">
        <title>Gammaproteobacterial methanotrophs dominate.</title>
        <authorList>
            <person name="Rissanen A.J."/>
            <person name="Saarenheimo J."/>
            <person name="Tiirola M."/>
            <person name="Peura S."/>
            <person name="Aalto S.L."/>
            <person name="Karvinen A."/>
            <person name="Nykanen H."/>
        </authorList>
    </citation>
    <scope>NUCLEOTIDE SEQUENCE [LARGE SCALE GENOMIC DNA]</scope>
    <source>
        <strain evidence="1">AMbin10</strain>
    </source>
</reference>
<dbReference type="Proteomes" id="UP000249396">
    <property type="component" value="Unassembled WGS sequence"/>
</dbReference>
<organism evidence="1 2">
    <name type="scientific">Candidatus Methylumidiphilus alinenensis</name>
    <dbReference type="NCBI Taxonomy" id="2202197"/>
    <lineage>
        <taxon>Bacteria</taxon>
        <taxon>Pseudomonadati</taxon>
        <taxon>Pseudomonadota</taxon>
        <taxon>Gammaproteobacteria</taxon>
        <taxon>Methylococcales</taxon>
        <taxon>Candidatus Methylumidiphilus</taxon>
    </lineage>
</organism>
<proteinExistence type="predicted"/>
<accession>A0A2W4SSM5</accession>
<name>A0A2W4SSM5_9GAMM</name>
<dbReference type="Gene3D" id="2.60.120.260">
    <property type="entry name" value="Galactose-binding domain-like"/>
    <property type="match status" value="1"/>
</dbReference>
<evidence type="ECO:0000313" key="2">
    <source>
        <dbReference type="Proteomes" id="UP000249396"/>
    </source>
</evidence>
<comment type="caution">
    <text evidence="1">The sequence shown here is derived from an EMBL/GenBank/DDBJ whole genome shotgun (WGS) entry which is preliminary data.</text>
</comment>
<gene>
    <name evidence="1" type="ORF">DM484_18175</name>
</gene>
<evidence type="ECO:0008006" key="3">
    <source>
        <dbReference type="Google" id="ProtNLM"/>
    </source>
</evidence>